<feature type="domain" description="Flavin reductase like" evidence="2">
    <location>
        <begin position="31"/>
        <end position="166"/>
    </location>
</feature>
<evidence type="ECO:0000259" key="2">
    <source>
        <dbReference type="Pfam" id="PF01613"/>
    </source>
</evidence>
<dbReference type="AlphaFoldDB" id="A0A9R1CR33"/>
<name>A0A9R1CR33_9EURY</name>
<evidence type="ECO:0000256" key="1">
    <source>
        <dbReference type="ARBA" id="ARBA00001917"/>
    </source>
</evidence>
<accession>A0A9R1CR33</accession>
<evidence type="ECO:0000313" key="4">
    <source>
        <dbReference type="Proteomes" id="UP001139494"/>
    </source>
</evidence>
<comment type="cofactor">
    <cofactor evidence="1">
        <name>FMN</name>
        <dbReference type="ChEBI" id="CHEBI:58210"/>
    </cofactor>
</comment>
<dbReference type="EMBL" id="JAHLKM010000001">
    <property type="protein sequence ID" value="MCQ4332139.1"/>
    <property type="molecule type" value="Genomic_DNA"/>
</dbReference>
<dbReference type="Gene3D" id="2.30.110.10">
    <property type="entry name" value="Electron Transport, Fmn-binding Protein, Chain A"/>
    <property type="match status" value="1"/>
</dbReference>
<dbReference type="InterPro" id="IPR002563">
    <property type="entry name" value="Flavin_Rdtase-like_dom"/>
</dbReference>
<dbReference type="Pfam" id="PF01613">
    <property type="entry name" value="Flavin_Reduct"/>
    <property type="match status" value="1"/>
</dbReference>
<keyword evidence="4" id="KW-1185">Reference proteome</keyword>
<sequence>METSSMTLTDDPDLVALQPDQSFFETLYTVSPLVIVGTREADGTADLAPKHMAMPIGWSDHFGFVCTPEHGTYRNVERTGVFTVSYPRPGDVLEASLAAAPRDSEGSKPSLTGIETVEADAVDAPAIVDAYGVLECKLDRIVEGFGEAGLVTGDIVGKHVHTDAYRSDDAEPEALLRRAPLLAHLYPDRFAEVSEARAFPFPEGFER</sequence>
<evidence type="ECO:0000313" key="3">
    <source>
        <dbReference type="EMBL" id="MCQ4332139.1"/>
    </source>
</evidence>
<dbReference type="Proteomes" id="UP001139494">
    <property type="component" value="Unassembled WGS sequence"/>
</dbReference>
<reference evidence="3" key="1">
    <citation type="journal article" date="2023" name="Front. Microbiol.">
        <title>Genomic-based phylogenetic and metabolic analyses of the genus Natronomonas, and description of Natronomonas aquatica sp. nov.</title>
        <authorList>
            <person name="Garcia-Roldan A."/>
            <person name="Duran-Viseras A."/>
            <person name="de la Haba R.R."/>
            <person name="Corral P."/>
            <person name="Sanchez-Porro C."/>
            <person name="Ventosa A."/>
        </authorList>
    </citation>
    <scope>NUCLEOTIDE SEQUENCE</scope>
    <source>
        <strain evidence="3">F2-12</strain>
    </source>
</reference>
<organism evidence="3 4">
    <name type="scientific">Natronomonas aquatica</name>
    <dbReference type="NCBI Taxonomy" id="2841590"/>
    <lineage>
        <taxon>Archaea</taxon>
        <taxon>Methanobacteriati</taxon>
        <taxon>Methanobacteriota</taxon>
        <taxon>Stenosarchaea group</taxon>
        <taxon>Halobacteria</taxon>
        <taxon>Halobacteriales</taxon>
        <taxon>Natronomonadaceae</taxon>
        <taxon>Natronomonas</taxon>
    </lineage>
</organism>
<dbReference type="InterPro" id="IPR012349">
    <property type="entry name" value="Split_barrel_FMN-bd"/>
</dbReference>
<proteinExistence type="predicted"/>
<comment type="caution">
    <text evidence="3">The sequence shown here is derived from an EMBL/GenBank/DDBJ whole genome shotgun (WGS) entry which is preliminary data.</text>
</comment>
<protein>
    <submittedName>
        <fullName evidence="3">Flavin reductase family protein</fullName>
    </submittedName>
</protein>
<dbReference type="GO" id="GO:0010181">
    <property type="term" value="F:FMN binding"/>
    <property type="evidence" value="ECO:0007669"/>
    <property type="project" value="InterPro"/>
</dbReference>
<gene>
    <name evidence="3" type="ORF">KM295_01280</name>
</gene>
<dbReference type="SUPFAM" id="SSF50475">
    <property type="entry name" value="FMN-binding split barrel"/>
    <property type="match status" value="1"/>
</dbReference>